<keyword evidence="11" id="KW-0007">Acetylation</keyword>
<evidence type="ECO:0000256" key="17">
    <source>
        <dbReference type="SAM" id="Phobius"/>
    </source>
</evidence>
<dbReference type="InterPro" id="IPR040162">
    <property type="entry name" value="MGST1-like"/>
</dbReference>
<keyword evidence="7 17" id="KW-0812">Transmembrane</keyword>
<sequence length="133" mass="15204">MLSLGILTSIKRSATLVMSSPEDRSWSYFVGKTPKDAKIIHNDDRIERVRRNHLNDVENIYLFVLIGFFYVLTQPDLSTATWHFRIFTISRFIHTLVYQLAVKQPARGSAFFVGVLVNVSMAFSILFNGALSF</sequence>
<dbReference type="Pfam" id="PF01124">
    <property type="entry name" value="MAPEG"/>
    <property type="match status" value="1"/>
</dbReference>
<dbReference type="PANTHER" id="PTHR10689">
    <property type="entry name" value="MICROSOMAL GLUTATHIONE S-TRANSFERASE 1"/>
    <property type="match status" value="1"/>
</dbReference>
<dbReference type="SUPFAM" id="SSF161084">
    <property type="entry name" value="MAPEG domain-like"/>
    <property type="match status" value="1"/>
</dbReference>
<evidence type="ECO:0000256" key="12">
    <source>
        <dbReference type="ARBA" id="ARBA00023128"/>
    </source>
</evidence>
<proteinExistence type="inferred from homology"/>
<dbReference type="GO" id="GO:0005741">
    <property type="term" value="C:mitochondrial outer membrane"/>
    <property type="evidence" value="ECO:0007669"/>
    <property type="project" value="UniProtKB-SubCell"/>
</dbReference>
<comment type="caution">
    <text evidence="18">The sequence shown here is derived from an EMBL/GenBank/DDBJ whole genome shotgun (WGS) entry which is preliminary data.</text>
</comment>
<evidence type="ECO:0000256" key="13">
    <source>
        <dbReference type="ARBA" id="ARBA00023136"/>
    </source>
</evidence>
<keyword evidence="13 17" id="KW-0472">Membrane</keyword>
<comment type="subcellular location">
    <subcellularLocation>
        <location evidence="3">Endoplasmic reticulum membrane</location>
        <topology evidence="3">Multi-pass membrane protein</topology>
    </subcellularLocation>
    <subcellularLocation>
        <location evidence="2">Mitochondrion outer membrane</location>
    </subcellularLocation>
</comment>
<evidence type="ECO:0000313" key="19">
    <source>
        <dbReference type="Proteomes" id="UP000549394"/>
    </source>
</evidence>
<accession>A0A7I8VQD9</accession>
<evidence type="ECO:0000256" key="1">
    <source>
        <dbReference type="ARBA" id="ARBA00003701"/>
    </source>
</evidence>
<dbReference type="InterPro" id="IPR001129">
    <property type="entry name" value="Membr-assoc_MAPEG"/>
</dbReference>
<dbReference type="GO" id="GO:0004364">
    <property type="term" value="F:glutathione transferase activity"/>
    <property type="evidence" value="ECO:0007669"/>
    <property type="project" value="UniProtKB-EC"/>
</dbReference>
<comment type="catalytic activity">
    <reaction evidence="16">
        <text>RX + glutathione = an S-substituted glutathione + a halide anion + H(+)</text>
        <dbReference type="Rhea" id="RHEA:16437"/>
        <dbReference type="ChEBI" id="CHEBI:15378"/>
        <dbReference type="ChEBI" id="CHEBI:16042"/>
        <dbReference type="ChEBI" id="CHEBI:17792"/>
        <dbReference type="ChEBI" id="CHEBI:57925"/>
        <dbReference type="ChEBI" id="CHEBI:90779"/>
        <dbReference type="EC" id="2.5.1.18"/>
    </reaction>
    <physiologicalReaction direction="left-to-right" evidence="16">
        <dbReference type="Rhea" id="RHEA:16438"/>
    </physiologicalReaction>
</comment>
<dbReference type="EMBL" id="CAJFCJ010000007">
    <property type="protein sequence ID" value="CAD5117965.1"/>
    <property type="molecule type" value="Genomic_DNA"/>
</dbReference>
<evidence type="ECO:0000256" key="11">
    <source>
        <dbReference type="ARBA" id="ARBA00022990"/>
    </source>
</evidence>
<organism evidence="18 19">
    <name type="scientific">Dimorphilus gyrociliatus</name>
    <dbReference type="NCBI Taxonomy" id="2664684"/>
    <lineage>
        <taxon>Eukaryota</taxon>
        <taxon>Metazoa</taxon>
        <taxon>Spiralia</taxon>
        <taxon>Lophotrochozoa</taxon>
        <taxon>Annelida</taxon>
        <taxon>Polychaeta</taxon>
        <taxon>Polychaeta incertae sedis</taxon>
        <taxon>Dinophilidae</taxon>
        <taxon>Dimorphilus</taxon>
    </lineage>
</organism>
<evidence type="ECO:0000256" key="16">
    <source>
        <dbReference type="ARBA" id="ARBA00049385"/>
    </source>
</evidence>
<feature type="transmembrane region" description="Helical" evidence="17">
    <location>
        <begin position="109"/>
        <end position="131"/>
    </location>
</feature>
<keyword evidence="8" id="KW-1000">Mitochondrion outer membrane</keyword>
<comment type="function">
    <text evidence="1">Conjugation of reduced glutathione to a wide number of exogenous and endogenous hydrophobic electrophiles.</text>
</comment>
<evidence type="ECO:0000313" key="18">
    <source>
        <dbReference type="EMBL" id="CAD5117965.1"/>
    </source>
</evidence>
<evidence type="ECO:0000256" key="4">
    <source>
        <dbReference type="ARBA" id="ARBA00010459"/>
    </source>
</evidence>
<dbReference type="InterPro" id="IPR023352">
    <property type="entry name" value="MAPEG-like_dom_sf"/>
</dbReference>
<dbReference type="GO" id="GO:0005789">
    <property type="term" value="C:endoplasmic reticulum membrane"/>
    <property type="evidence" value="ECO:0007669"/>
    <property type="project" value="UniProtKB-SubCell"/>
</dbReference>
<dbReference type="Proteomes" id="UP000549394">
    <property type="component" value="Unassembled WGS sequence"/>
</dbReference>
<evidence type="ECO:0000256" key="7">
    <source>
        <dbReference type="ARBA" id="ARBA00022692"/>
    </source>
</evidence>
<dbReference type="FunFam" id="1.20.120.550:FF:000002">
    <property type="entry name" value="Microsomal glutathione S-transferase 1"/>
    <property type="match status" value="1"/>
</dbReference>
<comment type="similarity">
    <text evidence="4">Belongs to the MAPEG family.</text>
</comment>
<evidence type="ECO:0000256" key="15">
    <source>
        <dbReference type="ARBA" id="ARBA00039397"/>
    </source>
</evidence>
<comment type="subunit">
    <text evidence="14">Homotrimer; The trimer binds only one molecule of glutathione.</text>
</comment>
<keyword evidence="19" id="KW-1185">Reference proteome</keyword>
<dbReference type="EC" id="2.5.1.18" evidence="5"/>
<protein>
    <recommendedName>
        <fullName evidence="15">Microsomal glutathione S-transferase 1</fullName>
        <ecNumber evidence="5">2.5.1.18</ecNumber>
    </recommendedName>
</protein>
<evidence type="ECO:0000256" key="2">
    <source>
        <dbReference type="ARBA" id="ARBA00004294"/>
    </source>
</evidence>
<gene>
    <name evidence="18" type="ORF">DGYR_LOCUS6422</name>
</gene>
<evidence type="ECO:0000256" key="5">
    <source>
        <dbReference type="ARBA" id="ARBA00012452"/>
    </source>
</evidence>
<dbReference type="PANTHER" id="PTHR10689:SF6">
    <property type="entry name" value="MICROSOMAL GLUTATHIONE S-TRANSFERASE 1"/>
    <property type="match status" value="1"/>
</dbReference>
<dbReference type="OrthoDB" id="193139at2759"/>
<feature type="transmembrane region" description="Helical" evidence="17">
    <location>
        <begin position="54"/>
        <end position="72"/>
    </location>
</feature>
<evidence type="ECO:0000256" key="3">
    <source>
        <dbReference type="ARBA" id="ARBA00004477"/>
    </source>
</evidence>
<reference evidence="18 19" key="1">
    <citation type="submission" date="2020-08" db="EMBL/GenBank/DDBJ databases">
        <authorList>
            <person name="Hejnol A."/>
        </authorList>
    </citation>
    <scope>NUCLEOTIDE SEQUENCE [LARGE SCALE GENOMIC DNA]</scope>
</reference>
<dbReference type="AlphaFoldDB" id="A0A7I8VQD9"/>
<dbReference type="Gene3D" id="1.20.120.550">
    <property type="entry name" value="Membrane associated eicosanoid/glutathione metabolism-like domain"/>
    <property type="match status" value="1"/>
</dbReference>
<keyword evidence="12" id="KW-0496">Mitochondrion</keyword>
<evidence type="ECO:0000256" key="8">
    <source>
        <dbReference type="ARBA" id="ARBA00022787"/>
    </source>
</evidence>
<keyword evidence="10 17" id="KW-1133">Transmembrane helix</keyword>
<evidence type="ECO:0000256" key="9">
    <source>
        <dbReference type="ARBA" id="ARBA00022824"/>
    </source>
</evidence>
<keyword evidence="9" id="KW-0256">Endoplasmic reticulum</keyword>
<keyword evidence="6" id="KW-0808">Transferase</keyword>
<name>A0A7I8VQD9_9ANNE</name>
<evidence type="ECO:0000256" key="14">
    <source>
        <dbReference type="ARBA" id="ARBA00038540"/>
    </source>
</evidence>
<evidence type="ECO:0000256" key="10">
    <source>
        <dbReference type="ARBA" id="ARBA00022989"/>
    </source>
</evidence>
<evidence type="ECO:0000256" key="6">
    <source>
        <dbReference type="ARBA" id="ARBA00022679"/>
    </source>
</evidence>